<evidence type="ECO:0000313" key="2">
    <source>
        <dbReference type="EMBL" id="GAA4405567.1"/>
    </source>
</evidence>
<organism evidence="2 3">
    <name type="scientific">Fodinibacter luteus</name>
    <dbReference type="NCBI Taxonomy" id="552064"/>
    <lineage>
        <taxon>Bacteria</taxon>
        <taxon>Bacillati</taxon>
        <taxon>Actinomycetota</taxon>
        <taxon>Actinomycetes</taxon>
        <taxon>Micrococcales</taxon>
        <taxon>Intrasporangiaceae</taxon>
        <taxon>Fodinibacter (ex Wang et al. 2009)</taxon>
    </lineage>
</organism>
<keyword evidence="3" id="KW-1185">Reference proteome</keyword>
<evidence type="ECO:0000256" key="1">
    <source>
        <dbReference type="SAM" id="MobiDB-lite"/>
    </source>
</evidence>
<evidence type="ECO:0000313" key="3">
    <source>
        <dbReference type="Proteomes" id="UP001500945"/>
    </source>
</evidence>
<gene>
    <name evidence="2" type="ORF">GCM10023168_19400</name>
</gene>
<feature type="region of interest" description="Disordered" evidence="1">
    <location>
        <begin position="1"/>
        <end position="20"/>
    </location>
</feature>
<accession>A0ABP8KFV1</accession>
<sequence length="53" mass="5680">MAPLSEEDVAGRKSVDSCGQSHRLCDADYSCVPFIDADLGAVKGTLSERDRHA</sequence>
<dbReference type="EMBL" id="BAABGM010000012">
    <property type="protein sequence ID" value="GAA4405567.1"/>
    <property type="molecule type" value="Genomic_DNA"/>
</dbReference>
<proteinExistence type="predicted"/>
<name>A0ABP8KFV1_9MICO</name>
<protein>
    <submittedName>
        <fullName evidence="2">Uncharacterized protein</fullName>
    </submittedName>
</protein>
<comment type="caution">
    <text evidence="2">The sequence shown here is derived from an EMBL/GenBank/DDBJ whole genome shotgun (WGS) entry which is preliminary data.</text>
</comment>
<dbReference type="Proteomes" id="UP001500945">
    <property type="component" value="Unassembled WGS sequence"/>
</dbReference>
<reference evidence="3" key="1">
    <citation type="journal article" date="2019" name="Int. J. Syst. Evol. Microbiol.">
        <title>The Global Catalogue of Microorganisms (GCM) 10K type strain sequencing project: providing services to taxonomists for standard genome sequencing and annotation.</title>
        <authorList>
            <consortium name="The Broad Institute Genomics Platform"/>
            <consortium name="The Broad Institute Genome Sequencing Center for Infectious Disease"/>
            <person name="Wu L."/>
            <person name="Ma J."/>
        </authorList>
    </citation>
    <scope>NUCLEOTIDE SEQUENCE [LARGE SCALE GENOMIC DNA]</scope>
    <source>
        <strain evidence="3">JCM 17809</strain>
    </source>
</reference>